<reference evidence="1 2" key="1">
    <citation type="submission" date="2016-09" db="EMBL/GenBank/DDBJ databases">
        <title>Metabolic pathway, cell adaptation mechanisms and a novel monoxygenase revealed through proteogenomic-transcription analysis of a Sphingomonas haloaromaticamans strain degrading the fungicide ortho-phenylphenol.</title>
        <authorList>
            <person name="Perruchon C."/>
            <person name="Papadopoulou E.S."/>
            <person name="Rousidou C."/>
            <person name="Vasileiadis S."/>
            <person name="Tanou G."/>
            <person name="Amoutzias G."/>
            <person name="Molassiotis A."/>
            <person name="Karpouzas D.G."/>
        </authorList>
    </citation>
    <scope>NUCLEOTIDE SEQUENCE [LARGE SCALE GENOMIC DNA]</scope>
    <source>
        <strain evidence="1 2">P3</strain>
    </source>
</reference>
<dbReference type="AlphaFoldDB" id="A0A1S1HGY5"/>
<dbReference type="EMBL" id="MIPT01000001">
    <property type="protein sequence ID" value="OHT21337.1"/>
    <property type="molecule type" value="Genomic_DNA"/>
</dbReference>
<comment type="caution">
    <text evidence="1">The sequence shown here is derived from an EMBL/GenBank/DDBJ whole genome shotgun (WGS) entry which is preliminary data.</text>
</comment>
<evidence type="ECO:0008006" key="3">
    <source>
        <dbReference type="Google" id="ProtNLM"/>
    </source>
</evidence>
<dbReference type="Proteomes" id="UP000179467">
    <property type="component" value="Unassembled WGS sequence"/>
</dbReference>
<dbReference type="OrthoDB" id="7585993at2"/>
<name>A0A1S1HGY5_9SPHN</name>
<accession>A0A1S1HGY5</accession>
<keyword evidence="2" id="KW-1185">Reference proteome</keyword>
<sequence length="105" mass="10896">MSIALVDRLAEAGCALAVALDRNDIATIEAAAAGFRAATAAVGGAGGWRDTPELKARIRDALADVEAARLRCAYYGDAARRRLEKLATIGANVAAPIAYGRQGRI</sequence>
<organism evidence="1 2">
    <name type="scientific">Edaphosphingomonas haloaromaticamans</name>
    <dbReference type="NCBI Taxonomy" id="653954"/>
    <lineage>
        <taxon>Bacteria</taxon>
        <taxon>Pseudomonadati</taxon>
        <taxon>Pseudomonadota</taxon>
        <taxon>Alphaproteobacteria</taxon>
        <taxon>Sphingomonadales</taxon>
        <taxon>Rhizorhabdaceae</taxon>
        <taxon>Edaphosphingomonas</taxon>
    </lineage>
</organism>
<protein>
    <recommendedName>
        <fullName evidence="3">Flagellar protein FliT</fullName>
    </recommendedName>
</protein>
<evidence type="ECO:0000313" key="1">
    <source>
        <dbReference type="EMBL" id="OHT21337.1"/>
    </source>
</evidence>
<proteinExistence type="predicted"/>
<dbReference type="RefSeq" id="WP_070934499.1">
    <property type="nucleotide sequence ID" value="NZ_MIPT01000001.1"/>
</dbReference>
<gene>
    <name evidence="1" type="ORF">BHE75_03344</name>
</gene>
<evidence type="ECO:0000313" key="2">
    <source>
        <dbReference type="Proteomes" id="UP000179467"/>
    </source>
</evidence>